<dbReference type="InterPro" id="IPR058031">
    <property type="entry name" value="AAA_lid_NorR"/>
</dbReference>
<keyword evidence="2" id="KW-0067">ATP-binding</keyword>
<dbReference type="InterPro" id="IPR000014">
    <property type="entry name" value="PAS"/>
</dbReference>
<evidence type="ECO:0000259" key="7">
    <source>
        <dbReference type="PROSITE" id="PS50112"/>
    </source>
</evidence>
<dbReference type="Proteomes" id="UP001500866">
    <property type="component" value="Unassembled WGS sequence"/>
</dbReference>
<evidence type="ECO:0000256" key="5">
    <source>
        <dbReference type="ARBA" id="ARBA00023163"/>
    </source>
</evidence>
<dbReference type="SUPFAM" id="SSF52540">
    <property type="entry name" value="P-loop containing nucleoside triphosphate hydrolases"/>
    <property type="match status" value="1"/>
</dbReference>
<dbReference type="InterPro" id="IPR035965">
    <property type="entry name" value="PAS-like_dom_sf"/>
</dbReference>
<gene>
    <name evidence="8" type="ORF">GCM10009001_05900</name>
</gene>
<dbReference type="InterPro" id="IPR027417">
    <property type="entry name" value="P-loop_NTPase"/>
</dbReference>
<dbReference type="Gene3D" id="3.40.50.300">
    <property type="entry name" value="P-loop containing nucleotide triphosphate hydrolases"/>
    <property type="match status" value="1"/>
</dbReference>
<proteinExistence type="predicted"/>
<name>A0ABN1FK72_9BACI</name>
<dbReference type="PANTHER" id="PTHR32071">
    <property type="entry name" value="TRANSCRIPTIONAL REGULATORY PROTEIN"/>
    <property type="match status" value="1"/>
</dbReference>
<evidence type="ECO:0000256" key="3">
    <source>
        <dbReference type="ARBA" id="ARBA00023015"/>
    </source>
</evidence>
<dbReference type="InterPro" id="IPR025662">
    <property type="entry name" value="Sigma_54_int_dom_ATP-bd_1"/>
</dbReference>
<dbReference type="InterPro" id="IPR003593">
    <property type="entry name" value="AAA+_ATPase"/>
</dbReference>
<evidence type="ECO:0000259" key="6">
    <source>
        <dbReference type="PROSITE" id="PS50045"/>
    </source>
</evidence>
<dbReference type="PROSITE" id="PS50112">
    <property type="entry name" value="PAS"/>
    <property type="match status" value="1"/>
</dbReference>
<accession>A0ABN1FK72</accession>
<reference evidence="8 9" key="1">
    <citation type="journal article" date="2019" name="Int. J. Syst. Evol. Microbiol.">
        <title>The Global Catalogue of Microorganisms (GCM) 10K type strain sequencing project: providing services to taxonomists for standard genome sequencing and annotation.</title>
        <authorList>
            <consortium name="The Broad Institute Genomics Platform"/>
            <consortium name="The Broad Institute Genome Sequencing Center for Infectious Disease"/>
            <person name="Wu L."/>
            <person name="Ma J."/>
        </authorList>
    </citation>
    <scope>NUCLEOTIDE SEQUENCE [LARGE SCALE GENOMIC DNA]</scope>
    <source>
        <strain evidence="8 9">JCM 15395</strain>
    </source>
</reference>
<protein>
    <submittedName>
        <fullName evidence="8">Sigma 54-interacting transcriptional regulator</fullName>
    </submittedName>
</protein>
<dbReference type="CDD" id="cd00009">
    <property type="entry name" value="AAA"/>
    <property type="match status" value="1"/>
</dbReference>
<dbReference type="SMART" id="SM00091">
    <property type="entry name" value="PAS"/>
    <property type="match status" value="1"/>
</dbReference>
<evidence type="ECO:0000256" key="1">
    <source>
        <dbReference type="ARBA" id="ARBA00022741"/>
    </source>
</evidence>
<dbReference type="PROSITE" id="PS00688">
    <property type="entry name" value="SIGMA54_INTERACT_3"/>
    <property type="match status" value="1"/>
</dbReference>
<dbReference type="Pfam" id="PF25601">
    <property type="entry name" value="AAA_lid_14"/>
    <property type="match status" value="1"/>
</dbReference>
<keyword evidence="3" id="KW-0805">Transcription regulation</keyword>
<dbReference type="PROSITE" id="PS00675">
    <property type="entry name" value="SIGMA54_INTERACT_1"/>
    <property type="match status" value="1"/>
</dbReference>
<dbReference type="PANTHER" id="PTHR32071:SF57">
    <property type="entry name" value="C4-DICARBOXYLATE TRANSPORT TRANSCRIPTIONAL REGULATORY PROTEIN DCTD"/>
    <property type="match status" value="1"/>
</dbReference>
<evidence type="ECO:0000313" key="8">
    <source>
        <dbReference type="EMBL" id="GAA0592530.1"/>
    </source>
</evidence>
<comment type="caution">
    <text evidence="8">The sequence shown here is derived from an EMBL/GenBank/DDBJ whole genome shotgun (WGS) entry which is preliminary data.</text>
</comment>
<keyword evidence="5" id="KW-0804">Transcription</keyword>
<evidence type="ECO:0000313" key="9">
    <source>
        <dbReference type="Proteomes" id="UP001500866"/>
    </source>
</evidence>
<dbReference type="Pfam" id="PF08461">
    <property type="entry name" value="WHD_RNase_R"/>
    <property type="match status" value="1"/>
</dbReference>
<dbReference type="InterPro" id="IPR013668">
    <property type="entry name" value="RNase_R_HTH_12"/>
</dbReference>
<dbReference type="InterPro" id="IPR002078">
    <property type="entry name" value="Sigma_54_int"/>
</dbReference>
<dbReference type="Pfam" id="PF00158">
    <property type="entry name" value="Sigma54_activat"/>
    <property type="match status" value="1"/>
</dbReference>
<dbReference type="PROSITE" id="PS50045">
    <property type="entry name" value="SIGMA54_INTERACT_4"/>
    <property type="match status" value="1"/>
</dbReference>
<sequence length="691" mass="79288">MSTYGSIMVVSYQKHTLKTIIEQLQEIKIDEYFEIQARTVDELFHSMITKDTIVLLSSKILLPMVKPYFPKDTSYILAKRMINFANIREMLEIPKGEKVLLVSNMKEAAEETISVIEETGILLNFQSYYPGARFDSDIKIAVTPGDAHLVPSSIEKIINIGSRFIDISTIIEIFNHFKVSDFELNRLSARYIQSLVHLTEEFSQEIFTAKSLRNSLEQIVNHIDDAILLFSKDGIISMINQKAMHLLNRQDRNMIGKKIQAVIPSTFLQEIQSIKNDNDTFKDINGIAYYIRKKDIYVDNEIFGTLLMFRRTNEIRQIEYNYRNKIKGKNFIAQYTFEDMVSKNQTIIESVRIAKKLAKSDSTILILGETGTGKEILAQAIHNESLRSYHPFVGVNFASLSESLLESELFGYEGGSFTGAKKDGRSGLFEQAHKGTIFLDEIGDASSTIQNRLLRVLQEKQILRVGGEQMISLDLRVIAATNQDLEKLIRTGDFRKDLFYRLNVLPIRLPPLRERIGDIGWLSELFIKKSSKKLGRSSFTFSQNAFEALKGYHWPGNIRELQNTIEYLAHICDDTVQEEQLPFLENSRFLNMKEQKDKDYNNLIQFFHERGFADEVIAILEFLSKNTVSSSGRHRMLNFLKNSGYNLSDQQIRYRQKLLRNKGLINVSRGRRGSEITSKGSGLLEHLNNKG</sequence>
<evidence type="ECO:0000256" key="4">
    <source>
        <dbReference type="ARBA" id="ARBA00023125"/>
    </source>
</evidence>
<dbReference type="SMART" id="SM00382">
    <property type="entry name" value="AAA"/>
    <property type="match status" value="1"/>
</dbReference>
<keyword evidence="1" id="KW-0547">Nucleotide-binding</keyword>
<dbReference type="PROSITE" id="PS00676">
    <property type="entry name" value="SIGMA54_INTERACT_2"/>
    <property type="match status" value="1"/>
</dbReference>
<evidence type="ECO:0000256" key="2">
    <source>
        <dbReference type="ARBA" id="ARBA00022840"/>
    </source>
</evidence>
<dbReference type="InterPro" id="IPR025944">
    <property type="entry name" value="Sigma_54_int_dom_CS"/>
</dbReference>
<dbReference type="InterPro" id="IPR025943">
    <property type="entry name" value="Sigma_54_int_dom_ATP-bd_2"/>
</dbReference>
<feature type="domain" description="PAS" evidence="7">
    <location>
        <begin position="212"/>
        <end position="257"/>
    </location>
</feature>
<dbReference type="Gene3D" id="1.10.8.60">
    <property type="match status" value="1"/>
</dbReference>
<dbReference type="Gene3D" id="3.30.450.20">
    <property type="entry name" value="PAS domain"/>
    <property type="match status" value="1"/>
</dbReference>
<dbReference type="SUPFAM" id="SSF55785">
    <property type="entry name" value="PYP-like sensor domain (PAS domain)"/>
    <property type="match status" value="1"/>
</dbReference>
<keyword evidence="4" id="KW-0238">DNA-binding</keyword>
<dbReference type="EMBL" id="BAAADS010000001">
    <property type="protein sequence ID" value="GAA0592530.1"/>
    <property type="molecule type" value="Genomic_DNA"/>
</dbReference>
<keyword evidence="9" id="KW-1185">Reference proteome</keyword>
<organism evidence="8 9">
    <name type="scientific">Virgibacillus siamensis</name>
    <dbReference type="NCBI Taxonomy" id="480071"/>
    <lineage>
        <taxon>Bacteria</taxon>
        <taxon>Bacillati</taxon>
        <taxon>Bacillota</taxon>
        <taxon>Bacilli</taxon>
        <taxon>Bacillales</taxon>
        <taxon>Bacillaceae</taxon>
        <taxon>Virgibacillus</taxon>
    </lineage>
</organism>
<dbReference type="CDD" id="cd00130">
    <property type="entry name" value="PAS"/>
    <property type="match status" value="1"/>
</dbReference>
<feature type="domain" description="Sigma-54 factor interaction" evidence="6">
    <location>
        <begin position="340"/>
        <end position="570"/>
    </location>
</feature>